<dbReference type="AlphaFoldDB" id="A0A699ZRW9"/>
<proteinExistence type="predicted"/>
<dbReference type="Proteomes" id="UP000485058">
    <property type="component" value="Unassembled WGS sequence"/>
</dbReference>
<sequence>MCPPQAAAPAAGHQQPVQLGGCCRGPEASSSSAAGMPQGCCRGWPAGRVQTQCLDPATVGYPAGVSTGKGPGHWQDSPAAGQASAGLLGGGIGRPARAHSRGRSTVTSCTTPASDITCTHAAMQSMGWGSREEGSVRQAGGLGRSHRGYLAIA</sequence>
<dbReference type="EMBL" id="BLLF01002802">
    <property type="protein sequence ID" value="GFH25393.1"/>
    <property type="molecule type" value="Genomic_DNA"/>
</dbReference>
<organism evidence="2 3">
    <name type="scientific">Haematococcus lacustris</name>
    <name type="common">Green alga</name>
    <name type="synonym">Haematococcus pluvialis</name>
    <dbReference type="NCBI Taxonomy" id="44745"/>
    <lineage>
        <taxon>Eukaryota</taxon>
        <taxon>Viridiplantae</taxon>
        <taxon>Chlorophyta</taxon>
        <taxon>core chlorophytes</taxon>
        <taxon>Chlorophyceae</taxon>
        <taxon>CS clade</taxon>
        <taxon>Chlamydomonadales</taxon>
        <taxon>Haematococcaceae</taxon>
        <taxon>Haematococcus</taxon>
    </lineage>
</organism>
<keyword evidence="3" id="KW-1185">Reference proteome</keyword>
<gene>
    <name evidence="2" type="ORF">HaLaN_23343</name>
</gene>
<evidence type="ECO:0000313" key="2">
    <source>
        <dbReference type="EMBL" id="GFH25393.1"/>
    </source>
</evidence>
<evidence type="ECO:0000313" key="3">
    <source>
        <dbReference type="Proteomes" id="UP000485058"/>
    </source>
</evidence>
<reference evidence="2 3" key="1">
    <citation type="submission" date="2020-02" db="EMBL/GenBank/DDBJ databases">
        <title>Draft genome sequence of Haematococcus lacustris strain NIES-144.</title>
        <authorList>
            <person name="Morimoto D."/>
            <person name="Nakagawa S."/>
            <person name="Yoshida T."/>
            <person name="Sawayama S."/>
        </authorList>
    </citation>
    <scope>NUCLEOTIDE SEQUENCE [LARGE SCALE GENOMIC DNA]</scope>
    <source>
        <strain evidence="2 3">NIES-144</strain>
    </source>
</reference>
<name>A0A699ZRW9_HAELA</name>
<accession>A0A699ZRW9</accession>
<feature type="compositionally biased region" description="Low complexity" evidence="1">
    <location>
        <begin position="77"/>
        <end position="86"/>
    </location>
</feature>
<evidence type="ECO:0000256" key="1">
    <source>
        <dbReference type="SAM" id="MobiDB-lite"/>
    </source>
</evidence>
<comment type="caution">
    <text evidence="2">The sequence shown here is derived from an EMBL/GenBank/DDBJ whole genome shotgun (WGS) entry which is preliminary data.</text>
</comment>
<feature type="region of interest" description="Disordered" evidence="1">
    <location>
        <begin position="65"/>
        <end position="106"/>
    </location>
</feature>
<protein>
    <submittedName>
        <fullName evidence="2">Uncharacterized protein</fullName>
    </submittedName>
</protein>